<keyword evidence="8 10" id="KW-0663">Pyridoxal phosphate</keyword>
<accession>A0A9X2B2J8</accession>
<evidence type="ECO:0000259" key="12">
    <source>
        <dbReference type="Pfam" id="PF00464"/>
    </source>
</evidence>
<evidence type="ECO:0000256" key="1">
    <source>
        <dbReference type="ARBA" id="ARBA00001933"/>
    </source>
</evidence>
<dbReference type="Gene3D" id="3.90.1150.10">
    <property type="entry name" value="Aspartate Aminotransferase, domain 1"/>
    <property type="match status" value="1"/>
</dbReference>
<dbReference type="GO" id="GO:0005829">
    <property type="term" value="C:cytosol"/>
    <property type="evidence" value="ECO:0007669"/>
    <property type="project" value="TreeGrafter"/>
</dbReference>
<dbReference type="InterPro" id="IPR039429">
    <property type="entry name" value="SHMT-like_dom"/>
</dbReference>
<comment type="pathway">
    <text evidence="10">Amino-acid biosynthesis; glycine biosynthesis; glycine from L-serine: step 1/1.</text>
</comment>
<keyword evidence="5 10" id="KW-0963">Cytoplasm</keyword>
<feature type="site" description="Plays an important role in substrate specificity" evidence="10">
    <location>
        <position position="237"/>
    </location>
</feature>
<dbReference type="GO" id="GO:0035999">
    <property type="term" value="P:tetrahydrofolate interconversion"/>
    <property type="evidence" value="ECO:0007669"/>
    <property type="project" value="UniProtKB-UniRule"/>
</dbReference>
<dbReference type="GO" id="GO:0030170">
    <property type="term" value="F:pyridoxal phosphate binding"/>
    <property type="evidence" value="ECO:0007669"/>
    <property type="project" value="UniProtKB-UniRule"/>
</dbReference>
<dbReference type="AlphaFoldDB" id="A0A9X2B2J8"/>
<evidence type="ECO:0000256" key="5">
    <source>
        <dbReference type="ARBA" id="ARBA00022490"/>
    </source>
</evidence>
<reference evidence="13" key="1">
    <citation type="submission" date="2022-04" db="EMBL/GenBank/DDBJ databases">
        <title>Corynebacterium kalidii LD5P10.</title>
        <authorList>
            <person name="Sun J.Q."/>
        </authorList>
    </citation>
    <scope>NUCLEOTIDE SEQUENCE</scope>
    <source>
        <strain evidence="13">LD5P10</strain>
    </source>
</reference>
<dbReference type="PIRSF" id="PIRSF000412">
    <property type="entry name" value="SHMT"/>
    <property type="match status" value="1"/>
</dbReference>
<comment type="similarity">
    <text evidence="3 10">Belongs to the SHMT family.</text>
</comment>
<dbReference type="GO" id="GO:0019264">
    <property type="term" value="P:glycine biosynthetic process from serine"/>
    <property type="evidence" value="ECO:0007669"/>
    <property type="project" value="UniProtKB-UniRule"/>
</dbReference>
<keyword evidence="14" id="KW-1185">Reference proteome</keyword>
<dbReference type="NCBIfam" id="NF000586">
    <property type="entry name" value="PRK00011.1"/>
    <property type="match status" value="1"/>
</dbReference>
<dbReference type="InterPro" id="IPR015424">
    <property type="entry name" value="PyrdxlP-dep_Trfase"/>
</dbReference>
<proteinExistence type="inferred from homology"/>
<comment type="catalytic activity">
    <reaction evidence="10">
        <text>(6R)-5,10-methylene-5,6,7,8-tetrahydrofolate + glycine + H2O = (6S)-5,6,7,8-tetrahydrofolate + L-serine</text>
        <dbReference type="Rhea" id="RHEA:15481"/>
        <dbReference type="ChEBI" id="CHEBI:15377"/>
        <dbReference type="ChEBI" id="CHEBI:15636"/>
        <dbReference type="ChEBI" id="CHEBI:33384"/>
        <dbReference type="ChEBI" id="CHEBI:57305"/>
        <dbReference type="ChEBI" id="CHEBI:57453"/>
        <dbReference type="EC" id="2.1.2.1"/>
    </reaction>
</comment>
<dbReference type="GO" id="GO:0042803">
    <property type="term" value="F:protein homodimerization activity"/>
    <property type="evidence" value="ECO:0007669"/>
    <property type="project" value="UniProtKB-ARBA"/>
</dbReference>
<organism evidence="13 14">
    <name type="scientific">Corynebacterium kalidii</name>
    <dbReference type="NCBI Taxonomy" id="2931982"/>
    <lineage>
        <taxon>Bacteria</taxon>
        <taxon>Bacillati</taxon>
        <taxon>Actinomycetota</taxon>
        <taxon>Actinomycetes</taxon>
        <taxon>Mycobacteriales</taxon>
        <taxon>Corynebacteriaceae</taxon>
        <taxon>Corynebacterium</taxon>
    </lineage>
</organism>
<dbReference type="SUPFAM" id="SSF53383">
    <property type="entry name" value="PLP-dependent transferases"/>
    <property type="match status" value="1"/>
</dbReference>
<dbReference type="InterPro" id="IPR019798">
    <property type="entry name" value="Ser_HO-MeTrfase_PLP_BS"/>
</dbReference>
<dbReference type="HAMAP" id="MF_00051">
    <property type="entry name" value="SHMT"/>
    <property type="match status" value="1"/>
</dbReference>
<feature type="binding site" evidence="10">
    <location>
        <position position="129"/>
    </location>
    <ligand>
        <name>(6S)-5,6,7,8-tetrahydrofolate</name>
        <dbReference type="ChEBI" id="CHEBI:57453"/>
    </ligand>
</feature>
<dbReference type="PANTHER" id="PTHR11680:SF35">
    <property type="entry name" value="SERINE HYDROXYMETHYLTRANSFERASE 1"/>
    <property type="match status" value="1"/>
</dbReference>
<dbReference type="InterPro" id="IPR049943">
    <property type="entry name" value="Ser_HO-MeTrfase-like"/>
</dbReference>
<name>A0A9X2B2J8_9CORY</name>
<dbReference type="EC" id="2.1.2.1" evidence="10"/>
<dbReference type="Proteomes" id="UP001139207">
    <property type="component" value="Unassembled WGS sequence"/>
</dbReference>
<dbReference type="RefSeq" id="WP_244804918.1">
    <property type="nucleotide sequence ID" value="NZ_JALIEA010000017.1"/>
</dbReference>
<dbReference type="Pfam" id="PF00464">
    <property type="entry name" value="SHMT"/>
    <property type="match status" value="1"/>
</dbReference>
<evidence type="ECO:0000256" key="2">
    <source>
        <dbReference type="ARBA" id="ARBA00004496"/>
    </source>
</evidence>
<protein>
    <recommendedName>
        <fullName evidence="10">Serine hydroxymethyltransferase</fullName>
        <shortName evidence="10">SHMT</shortName>
        <shortName evidence="10">Serine methylase</shortName>
        <ecNumber evidence="10">2.1.2.1</ecNumber>
    </recommendedName>
</protein>
<evidence type="ECO:0000256" key="3">
    <source>
        <dbReference type="ARBA" id="ARBA00006376"/>
    </source>
</evidence>
<comment type="caution">
    <text evidence="13">The sequence shown here is derived from an EMBL/GenBank/DDBJ whole genome shotgun (WGS) entry which is preliminary data.</text>
</comment>
<keyword evidence="10" id="KW-0028">Amino-acid biosynthesis</keyword>
<feature type="domain" description="Serine hydroxymethyltransferase-like" evidence="12">
    <location>
        <begin position="16"/>
        <end position="397"/>
    </location>
</feature>
<keyword evidence="6 10" id="KW-0554">One-carbon metabolism</keyword>
<sequence length="435" mass="46629">MSQTNHPDQSQHNAELADFDPEVAAAIAGELSRQRDTLEMIASENFVPRAVLQAQGSVLTNKYAEGYPGRRYYGGCEHVDVIEDLARDRAKAVFGAEFANVQPHSGAQANAAVLMSLANPGDKIMGLSLAHGGHLTHGMKLNFSGKLYEVAAYEVDPETFRLDMDKVREQAIKEKPAVIIGGWSAYPRHQDFAAFREIADEVGAKLWVDMAHFAGLVAAGLHPSPVPYADVVSTTVHKTLGGPRSGMILAKQEWAKKLNSSVFPGQQGGPLMHVVAAKAVSMKVAQTDDFRDRQARTLEGAKILAERLTAADTTAAGVQVLTGGTDVHLVLADLRNSELNGQEAEDLLHEVGITVNRNAVPFDPRPPMVTSGLRIGTPALASRGLDAEAFTEVADVIGTALAQGKSADTEALRARVDKVAADFPLYPGLEDWKIS</sequence>
<dbReference type="GO" id="GO:0004372">
    <property type="term" value="F:glycine hydroxymethyltransferase activity"/>
    <property type="evidence" value="ECO:0007669"/>
    <property type="project" value="UniProtKB-UniRule"/>
</dbReference>
<evidence type="ECO:0000256" key="7">
    <source>
        <dbReference type="ARBA" id="ARBA00022679"/>
    </source>
</evidence>
<comment type="subunit">
    <text evidence="4 10">Homodimer.</text>
</comment>
<dbReference type="CDD" id="cd00378">
    <property type="entry name" value="SHMT"/>
    <property type="match status" value="1"/>
</dbReference>
<dbReference type="PANTHER" id="PTHR11680">
    <property type="entry name" value="SERINE HYDROXYMETHYLTRANSFERASE"/>
    <property type="match status" value="1"/>
</dbReference>
<dbReference type="PROSITE" id="PS00096">
    <property type="entry name" value="SHMT"/>
    <property type="match status" value="1"/>
</dbReference>
<dbReference type="InterPro" id="IPR001085">
    <property type="entry name" value="Ser_HO-MeTrfase"/>
</dbReference>
<keyword evidence="7 10" id="KW-0808">Transferase</keyword>
<feature type="binding site" evidence="10">
    <location>
        <begin position="133"/>
        <end position="135"/>
    </location>
    <ligand>
        <name>(6S)-5,6,7,8-tetrahydrofolate</name>
        <dbReference type="ChEBI" id="CHEBI:57453"/>
    </ligand>
</feature>
<comment type="subcellular location">
    <subcellularLocation>
        <location evidence="2 10">Cytoplasm</location>
    </subcellularLocation>
</comment>
<evidence type="ECO:0000256" key="11">
    <source>
        <dbReference type="PIRSR" id="PIRSR000412-50"/>
    </source>
</evidence>
<evidence type="ECO:0000313" key="13">
    <source>
        <dbReference type="EMBL" id="MCJ7859184.1"/>
    </source>
</evidence>
<dbReference type="InterPro" id="IPR015422">
    <property type="entry name" value="PyrdxlP-dep_Trfase_small"/>
</dbReference>
<evidence type="ECO:0000313" key="14">
    <source>
        <dbReference type="Proteomes" id="UP001139207"/>
    </source>
</evidence>
<comment type="cofactor">
    <cofactor evidence="1 10 11">
        <name>pyridoxal 5'-phosphate</name>
        <dbReference type="ChEBI" id="CHEBI:597326"/>
    </cofactor>
</comment>
<evidence type="ECO:0000256" key="8">
    <source>
        <dbReference type="ARBA" id="ARBA00022898"/>
    </source>
</evidence>
<feature type="modified residue" description="N6-(pyridoxal phosphate)lysine" evidence="10 11">
    <location>
        <position position="238"/>
    </location>
</feature>
<evidence type="ECO:0000256" key="9">
    <source>
        <dbReference type="ARBA" id="ARBA00054606"/>
    </source>
</evidence>
<evidence type="ECO:0000256" key="6">
    <source>
        <dbReference type="ARBA" id="ARBA00022563"/>
    </source>
</evidence>
<comment type="pathway">
    <text evidence="10">One-carbon metabolism; tetrahydrofolate interconversion.</text>
</comment>
<gene>
    <name evidence="10" type="primary">glyA</name>
    <name evidence="13" type="ORF">MUN33_10760</name>
</gene>
<comment type="function">
    <text evidence="9">Catalyzes the reversible interconversion of serine and glycine with tetrahydrofolate (THF) serving as the one-carbon carrier. This reaction serves as the major source of one-carbon groups required for the biosynthesis of purines, thymidylate, methionine, and other important biomolecules. Also exhibits THF-independent aldolase activity toward beta-hydroxyamino acids, producing glycine and aldehydes, via a retro-aldol mechanism. Thus, is able to catalyze the cleavage of L-allo-threonine.</text>
</comment>
<evidence type="ECO:0000256" key="4">
    <source>
        <dbReference type="ARBA" id="ARBA00011738"/>
    </source>
</evidence>
<dbReference type="Gene3D" id="3.40.640.10">
    <property type="entry name" value="Type I PLP-dependent aspartate aminotransferase-like (Major domain)"/>
    <property type="match status" value="1"/>
</dbReference>
<dbReference type="FunFam" id="3.40.640.10:FF:000001">
    <property type="entry name" value="Serine hydroxymethyltransferase"/>
    <property type="match status" value="1"/>
</dbReference>
<dbReference type="EMBL" id="JALIEA010000017">
    <property type="protein sequence ID" value="MCJ7859184.1"/>
    <property type="molecule type" value="Genomic_DNA"/>
</dbReference>
<evidence type="ECO:0000256" key="10">
    <source>
        <dbReference type="HAMAP-Rule" id="MF_00051"/>
    </source>
</evidence>
<dbReference type="InterPro" id="IPR015421">
    <property type="entry name" value="PyrdxlP-dep_Trfase_major"/>
</dbReference>
<comment type="caution">
    <text evidence="10">Lacks conserved residue(s) required for the propagation of feature annotation.</text>
</comment>